<keyword evidence="2" id="KW-0863">Zinc-finger</keyword>
<protein>
    <recommendedName>
        <fullName evidence="5">BED-type domain-containing protein</fullName>
    </recommendedName>
</protein>
<feature type="compositionally biased region" description="Basic residues" evidence="4">
    <location>
        <begin position="24"/>
        <end position="33"/>
    </location>
</feature>
<feature type="region of interest" description="Disordered" evidence="4">
    <location>
        <begin position="1"/>
        <end position="50"/>
    </location>
</feature>
<dbReference type="Proteomes" id="UP000265703">
    <property type="component" value="Unassembled WGS sequence"/>
</dbReference>
<evidence type="ECO:0000259" key="5">
    <source>
        <dbReference type="Pfam" id="PF02892"/>
    </source>
</evidence>
<name>A0A397SAU9_9GLOM</name>
<gene>
    <name evidence="6" type="ORF">C1645_835118</name>
</gene>
<evidence type="ECO:0000256" key="4">
    <source>
        <dbReference type="SAM" id="MobiDB-lite"/>
    </source>
</evidence>
<comment type="caution">
    <text evidence="6">The sequence shown here is derived from an EMBL/GenBank/DDBJ whole genome shotgun (WGS) entry which is preliminary data.</text>
</comment>
<proteinExistence type="predicted"/>
<keyword evidence="1" id="KW-0479">Metal-binding</keyword>
<dbReference type="EMBL" id="QKYT01000650">
    <property type="protein sequence ID" value="RIA82592.1"/>
    <property type="molecule type" value="Genomic_DNA"/>
</dbReference>
<evidence type="ECO:0000256" key="2">
    <source>
        <dbReference type="ARBA" id="ARBA00022771"/>
    </source>
</evidence>
<feature type="domain" description="BED-type" evidence="5">
    <location>
        <begin position="60"/>
        <end position="105"/>
    </location>
</feature>
<evidence type="ECO:0000256" key="1">
    <source>
        <dbReference type="ARBA" id="ARBA00022723"/>
    </source>
</evidence>
<dbReference type="OrthoDB" id="2440903at2759"/>
<evidence type="ECO:0000313" key="6">
    <source>
        <dbReference type="EMBL" id="RIA82592.1"/>
    </source>
</evidence>
<accession>A0A397SAU9</accession>
<dbReference type="AlphaFoldDB" id="A0A397SAU9"/>
<feature type="compositionally biased region" description="Low complexity" evidence="4">
    <location>
        <begin position="8"/>
        <end position="23"/>
    </location>
</feature>
<keyword evidence="3" id="KW-0862">Zinc</keyword>
<organism evidence="6 7">
    <name type="scientific">Glomus cerebriforme</name>
    <dbReference type="NCBI Taxonomy" id="658196"/>
    <lineage>
        <taxon>Eukaryota</taxon>
        <taxon>Fungi</taxon>
        <taxon>Fungi incertae sedis</taxon>
        <taxon>Mucoromycota</taxon>
        <taxon>Glomeromycotina</taxon>
        <taxon>Glomeromycetes</taxon>
        <taxon>Glomerales</taxon>
        <taxon>Glomeraceae</taxon>
        <taxon>Glomus</taxon>
    </lineage>
</organism>
<dbReference type="GO" id="GO:0003677">
    <property type="term" value="F:DNA binding"/>
    <property type="evidence" value="ECO:0007669"/>
    <property type="project" value="InterPro"/>
</dbReference>
<dbReference type="GO" id="GO:0008270">
    <property type="term" value="F:zinc ion binding"/>
    <property type="evidence" value="ECO:0007669"/>
    <property type="project" value="UniProtKB-KW"/>
</dbReference>
<evidence type="ECO:0000313" key="7">
    <source>
        <dbReference type="Proteomes" id="UP000265703"/>
    </source>
</evidence>
<dbReference type="Pfam" id="PF02892">
    <property type="entry name" value="zf-BED"/>
    <property type="match status" value="1"/>
</dbReference>
<keyword evidence="7" id="KW-1185">Reference proteome</keyword>
<evidence type="ECO:0000256" key="3">
    <source>
        <dbReference type="ARBA" id="ARBA00022833"/>
    </source>
</evidence>
<dbReference type="InterPro" id="IPR003656">
    <property type="entry name" value="Znf_BED"/>
</dbReference>
<reference evidence="6 7" key="1">
    <citation type="submission" date="2018-06" db="EMBL/GenBank/DDBJ databases">
        <title>Comparative genomics reveals the genomic features of Rhizophagus irregularis, R. cerebriforme, R. diaphanum and Gigaspora rosea, and their symbiotic lifestyle signature.</title>
        <authorList>
            <person name="Morin E."/>
            <person name="San Clemente H."/>
            <person name="Chen E.C.H."/>
            <person name="De La Providencia I."/>
            <person name="Hainaut M."/>
            <person name="Kuo A."/>
            <person name="Kohler A."/>
            <person name="Murat C."/>
            <person name="Tang N."/>
            <person name="Roy S."/>
            <person name="Loubradou J."/>
            <person name="Henrissat B."/>
            <person name="Grigoriev I.V."/>
            <person name="Corradi N."/>
            <person name="Roux C."/>
            <person name="Martin F.M."/>
        </authorList>
    </citation>
    <scope>NUCLEOTIDE SEQUENCE [LARGE SCALE GENOMIC DNA]</scope>
    <source>
        <strain evidence="6 7">DAOM 227022</strain>
    </source>
</reference>
<sequence>MSESDTDTTVTHSSITCSSVSTSHGRKKRKHNARSVAASDNDRPIPTIAGRANQSHTSYFFYKDSSNNEIAYCIICKQNPETKAYPYSRKGGSTSNMSNHLRDKHGITKHNYLDYLDGNNEVNYKKKKLHDIDL</sequence>